<dbReference type="STRING" id="1036181.SAMN05421756_105126"/>
<accession>A0A1H9I8C5</accession>
<name>A0A1H9I8C5_9ACTN</name>
<dbReference type="GO" id="GO:0016747">
    <property type="term" value="F:acyltransferase activity, transferring groups other than amino-acyl groups"/>
    <property type="evidence" value="ECO:0007669"/>
    <property type="project" value="InterPro"/>
</dbReference>
<sequence length="145" mass="15309">MARDVGASICYRVRGPVDDVALSALHDAAFGEPGPVLPWNRRLHHHSLTWVEAYAVGDGPRAALVGFVNVAWDGGVHAFLLDTCVAPERQGQGVGAELVRRAAAGAAEAGCAWLHVDFEPHLAAFYARCGFGPTQAGLLSLRARG</sequence>
<dbReference type="EMBL" id="FOFA01000005">
    <property type="protein sequence ID" value="SEQ70768.1"/>
    <property type="molecule type" value="Genomic_DNA"/>
</dbReference>
<feature type="domain" description="N-acetyltransferase" evidence="1">
    <location>
        <begin position="9"/>
        <end position="145"/>
    </location>
</feature>
<dbReference type="InterPro" id="IPR016181">
    <property type="entry name" value="Acyl_CoA_acyltransferase"/>
</dbReference>
<dbReference type="Pfam" id="PF00583">
    <property type="entry name" value="Acetyltransf_1"/>
    <property type="match status" value="1"/>
</dbReference>
<proteinExistence type="predicted"/>
<evidence type="ECO:0000313" key="2">
    <source>
        <dbReference type="EMBL" id="SEQ70768.1"/>
    </source>
</evidence>
<organism evidence="2 3">
    <name type="scientific">Microlunatus flavus</name>
    <dbReference type="NCBI Taxonomy" id="1036181"/>
    <lineage>
        <taxon>Bacteria</taxon>
        <taxon>Bacillati</taxon>
        <taxon>Actinomycetota</taxon>
        <taxon>Actinomycetes</taxon>
        <taxon>Propionibacteriales</taxon>
        <taxon>Propionibacteriaceae</taxon>
        <taxon>Microlunatus</taxon>
    </lineage>
</organism>
<gene>
    <name evidence="2" type="ORF">SAMN05421756_105126</name>
</gene>
<dbReference type="InterPro" id="IPR000182">
    <property type="entry name" value="GNAT_dom"/>
</dbReference>
<dbReference type="Gene3D" id="3.40.630.30">
    <property type="match status" value="1"/>
</dbReference>
<evidence type="ECO:0000313" key="3">
    <source>
        <dbReference type="Proteomes" id="UP000198504"/>
    </source>
</evidence>
<protein>
    <submittedName>
        <fullName evidence="2">Acetyltransferase (GNAT) family protein</fullName>
    </submittedName>
</protein>
<keyword evidence="3" id="KW-1185">Reference proteome</keyword>
<dbReference type="SUPFAM" id="SSF55729">
    <property type="entry name" value="Acyl-CoA N-acyltransferases (Nat)"/>
    <property type="match status" value="1"/>
</dbReference>
<dbReference type="Proteomes" id="UP000198504">
    <property type="component" value="Unassembled WGS sequence"/>
</dbReference>
<keyword evidence="2" id="KW-0808">Transferase</keyword>
<evidence type="ECO:0000259" key="1">
    <source>
        <dbReference type="PROSITE" id="PS51186"/>
    </source>
</evidence>
<reference evidence="3" key="1">
    <citation type="submission" date="2016-10" db="EMBL/GenBank/DDBJ databases">
        <authorList>
            <person name="Varghese N."/>
            <person name="Submissions S."/>
        </authorList>
    </citation>
    <scope>NUCLEOTIDE SEQUENCE [LARGE SCALE GENOMIC DNA]</scope>
    <source>
        <strain evidence="3">CGMCC 4.6856</strain>
    </source>
</reference>
<dbReference type="AlphaFoldDB" id="A0A1H9I8C5"/>
<dbReference type="RefSeq" id="WP_232506377.1">
    <property type="nucleotide sequence ID" value="NZ_FOFA01000005.1"/>
</dbReference>
<dbReference type="PROSITE" id="PS51186">
    <property type="entry name" value="GNAT"/>
    <property type="match status" value="1"/>
</dbReference>